<evidence type="ECO:0000256" key="11">
    <source>
        <dbReference type="ARBA" id="ARBA00023225"/>
    </source>
</evidence>
<feature type="transmembrane region" description="Helical" evidence="12">
    <location>
        <begin position="242"/>
        <end position="271"/>
    </location>
</feature>
<evidence type="ECO:0000256" key="1">
    <source>
        <dbReference type="ARBA" id="ARBA00006257"/>
    </source>
</evidence>
<evidence type="ECO:0000313" key="15">
    <source>
        <dbReference type="EMBL" id="GIH97573.1"/>
    </source>
</evidence>
<evidence type="ECO:0000256" key="10">
    <source>
        <dbReference type="ARBA" id="ARBA00023143"/>
    </source>
</evidence>
<evidence type="ECO:0000256" key="8">
    <source>
        <dbReference type="ARBA" id="ARBA00022989"/>
    </source>
</evidence>
<feature type="transmembrane region" description="Helical" evidence="12">
    <location>
        <begin position="148"/>
        <end position="166"/>
    </location>
</feature>
<dbReference type="RefSeq" id="WP_204069559.1">
    <property type="nucleotide sequence ID" value="NZ_BOOJ01000088.1"/>
</dbReference>
<dbReference type="GO" id="GO:0005886">
    <property type="term" value="C:plasma membrane"/>
    <property type="evidence" value="ECO:0007669"/>
    <property type="project" value="UniProtKB-SubCell"/>
</dbReference>
<evidence type="ECO:0000256" key="2">
    <source>
        <dbReference type="ARBA" id="ARBA00021714"/>
    </source>
</evidence>
<comment type="function">
    <text evidence="12">Plays a role in the flagellum-specific transport system.</text>
</comment>
<dbReference type="PROSITE" id="PS01061">
    <property type="entry name" value="FLIP_2"/>
    <property type="match status" value="1"/>
</dbReference>
<keyword evidence="3 12" id="KW-0813">Transport</keyword>
<evidence type="ECO:0000256" key="13">
    <source>
        <dbReference type="SAM" id="MobiDB-lite"/>
    </source>
</evidence>
<accession>A0A8J3SXZ3</accession>
<dbReference type="Pfam" id="PF00813">
    <property type="entry name" value="FliP"/>
    <property type="match status" value="1"/>
</dbReference>
<dbReference type="NCBIfam" id="TIGR01103">
    <property type="entry name" value="fliP"/>
    <property type="match status" value="1"/>
</dbReference>
<dbReference type="GO" id="GO:0009306">
    <property type="term" value="P:protein secretion"/>
    <property type="evidence" value="ECO:0007669"/>
    <property type="project" value="UniProtKB-UniRule"/>
</dbReference>
<evidence type="ECO:0000313" key="16">
    <source>
        <dbReference type="Proteomes" id="UP000619788"/>
    </source>
</evidence>
<dbReference type="AlphaFoldDB" id="A0A8J3SXZ3"/>
<evidence type="ECO:0000256" key="14">
    <source>
        <dbReference type="SAM" id="SignalP"/>
    </source>
</evidence>
<dbReference type="PRINTS" id="PR01302">
    <property type="entry name" value="TYPE3IMPPROT"/>
</dbReference>
<keyword evidence="5 12" id="KW-0812">Transmembrane</keyword>
<dbReference type="EMBL" id="BOOJ01000088">
    <property type="protein sequence ID" value="GIH97573.1"/>
    <property type="molecule type" value="Genomic_DNA"/>
</dbReference>
<dbReference type="GO" id="GO:0044781">
    <property type="term" value="P:bacterial-type flagellum organization"/>
    <property type="evidence" value="ECO:0007669"/>
    <property type="project" value="UniProtKB-UniRule"/>
</dbReference>
<dbReference type="InterPro" id="IPR005838">
    <property type="entry name" value="T3SS_IM_P"/>
</dbReference>
<feature type="signal peptide" evidence="14">
    <location>
        <begin position="1"/>
        <end position="27"/>
    </location>
</feature>
<protein>
    <recommendedName>
        <fullName evidence="2 12">Flagellar biosynthetic protein FliP</fullName>
    </recommendedName>
</protein>
<keyword evidence="4 12" id="KW-1003">Cell membrane</keyword>
<feature type="chain" id="PRO_5035208831" description="Flagellar biosynthetic protein FliP" evidence="14">
    <location>
        <begin position="28"/>
        <end position="304"/>
    </location>
</feature>
<evidence type="ECO:0000256" key="12">
    <source>
        <dbReference type="RuleBase" id="RU362069"/>
    </source>
</evidence>
<evidence type="ECO:0000256" key="3">
    <source>
        <dbReference type="ARBA" id="ARBA00022448"/>
    </source>
</evidence>
<comment type="caution">
    <text evidence="15">The sequence shown here is derived from an EMBL/GenBank/DDBJ whole genome shotgun (WGS) entry which is preliminary data.</text>
</comment>
<comment type="similarity">
    <text evidence="1 12">Belongs to the FliP/MopC/SpaP family.</text>
</comment>
<evidence type="ECO:0000256" key="6">
    <source>
        <dbReference type="ARBA" id="ARBA00022795"/>
    </source>
</evidence>
<dbReference type="PANTHER" id="PTHR30587">
    <property type="entry name" value="FLAGELLAR BIOSYNTHETIC PROTEIN FLIP"/>
    <property type="match status" value="1"/>
</dbReference>
<dbReference type="PANTHER" id="PTHR30587:SF0">
    <property type="entry name" value="FLAGELLAR BIOSYNTHETIC PROTEIN FLIP"/>
    <property type="match status" value="1"/>
</dbReference>
<keyword evidence="6 12" id="KW-1005">Bacterial flagellum biogenesis</keyword>
<feature type="region of interest" description="Disordered" evidence="13">
    <location>
        <begin position="60"/>
        <end position="88"/>
    </location>
</feature>
<keyword evidence="11 12" id="KW-1006">Bacterial flagellum protein export</keyword>
<dbReference type="Proteomes" id="UP000619788">
    <property type="component" value="Unassembled WGS sequence"/>
</dbReference>
<dbReference type="InterPro" id="IPR005837">
    <property type="entry name" value="FliP"/>
</dbReference>
<evidence type="ECO:0000256" key="4">
    <source>
        <dbReference type="ARBA" id="ARBA00022475"/>
    </source>
</evidence>
<keyword evidence="10" id="KW-0975">Bacterial flagellum</keyword>
<evidence type="ECO:0000256" key="9">
    <source>
        <dbReference type="ARBA" id="ARBA00023136"/>
    </source>
</evidence>
<name>A0A8J3SXZ3_9ACTN</name>
<evidence type="ECO:0000256" key="7">
    <source>
        <dbReference type="ARBA" id="ARBA00022927"/>
    </source>
</evidence>
<dbReference type="NCBIfam" id="NF009438">
    <property type="entry name" value="PRK12797.1"/>
    <property type="match status" value="1"/>
</dbReference>
<reference evidence="15 16" key="1">
    <citation type="submission" date="2021-01" db="EMBL/GenBank/DDBJ databases">
        <title>Whole genome shotgun sequence of Planobispora siamensis NBRC 107568.</title>
        <authorList>
            <person name="Komaki H."/>
            <person name="Tamura T."/>
        </authorList>
    </citation>
    <scope>NUCLEOTIDE SEQUENCE [LARGE SCALE GENOMIC DNA]</scope>
    <source>
        <strain evidence="15 16">NBRC 107568</strain>
    </source>
</reference>
<keyword evidence="9 12" id="KW-0472">Membrane</keyword>
<evidence type="ECO:0000256" key="5">
    <source>
        <dbReference type="ARBA" id="ARBA00022692"/>
    </source>
</evidence>
<proteinExistence type="inferred from homology"/>
<keyword evidence="7 12" id="KW-0653">Protein transport</keyword>
<feature type="transmembrane region" description="Helical" evidence="12">
    <location>
        <begin position="283"/>
        <end position="303"/>
    </location>
</feature>
<feature type="transmembrane region" description="Helical" evidence="12">
    <location>
        <begin position="102"/>
        <end position="128"/>
    </location>
</feature>
<keyword evidence="16" id="KW-1185">Reference proteome</keyword>
<gene>
    <name evidence="12" type="primary">fliP</name>
    <name evidence="15" type="ORF">Psi01_82030</name>
</gene>
<organism evidence="15 16">
    <name type="scientific">Planobispora siamensis</name>
    <dbReference type="NCBI Taxonomy" id="936338"/>
    <lineage>
        <taxon>Bacteria</taxon>
        <taxon>Bacillati</taxon>
        <taxon>Actinomycetota</taxon>
        <taxon>Actinomycetes</taxon>
        <taxon>Streptosporangiales</taxon>
        <taxon>Streptosporangiaceae</taxon>
        <taxon>Planobispora</taxon>
    </lineage>
</organism>
<keyword evidence="14" id="KW-0732">Signal</keyword>
<comment type="subcellular location">
    <subcellularLocation>
        <location evidence="12">Cell membrane</location>
        <topology evidence="12">Multi-pass membrane protein</topology>
    </subcellularLocation>
    <subcellularLocation>
        <location evidence="12">Bacterial flagellum basal body</location>
    </subcellularLocation>
</comment>
<keyword evidence="8 12" id="KW-1133">Transmembrane helix</keyword>
<sequence>MKRILSLALAGMAVAGTIALGASPAEAATRPVRQAAPVTEIAEVTAATVTTVTTGTTATAAPAAPALASPSDPKGPNGPEGPGNDTVTIDLNGVNGKPSQSIVVMLGLTVLSVAPAILLLCTSFTKIFVVLSITRNALGLSNVPPNQVLAGLAIFISLFIMGPVASEVNDKAIQPYLKGEKSVSQAVEAGTPPVREFLMKHTRKDDLALFTKVSGSQKPANAEAVPMTTLIPAFVLSELRTAFIIGFVIYIPFLIIDLVISAALMSMGMMMLPPVTVAMPFKLLLFVLVNGWGLIVTSLVGSYQ</sequence>
<dbReference type="PRINTS" id="PR00951">
    <property type="entry name" value="FLGBIOSNFLIP"/>
</dbReference>
<dbReference type="GO" id="GO:0009425">
    <property type="term" value="C:bacterial-type flagellum basal body"/>
    <property type="evidence" value="ECO:0007669"/>
    <property type="project" value="UniProtKB-SubCell"/>
</dbReference>